<gene>
    <name evidence="3" type="ORF">LEA_06598</name>
</gene>
<comment type="caution">
    <text evidence="3">The sequence shown here is derived from an EMBL/GenBank/DDBJ whole genome shotgun (WGS) entry which is preliminary data.</text>
</comment>
<organism evidence="3">
    <name type="scientific">human gut metagenome</name>
    <dbReference type="NCBI Taxonomy" id="408170"/>
    <lineage>
        <taxon>unclassified sequences</taxon>
        <taxon>metagenomes</taxon>
        <taxon>organismal metagenomes</taxon>
    </lineage>
</organism>
<evidence type="ECO:0000313" key="3">
    <source>
        <dbReference type="EMBL" id="EKC72713.1"/>
    </source>
</evidence>
<dbReference type="GO" id="GO:0008745">
    <property type="term" value="F:N-acetylmuramoyl-L-alanine amidase activity"/>
    <property type="evidence" value="ECO:0007669"/>
    <property type="project" value="InterPro"/>
</dbReference>
<feature type="non-terminal residue" evidence="3">
    <location>
        <position position="176"/>
    </location>
</feature>
<proteinExistence type="predicted"/>
<dbReference type="CDD" id="cd02696">
    <property type="entry name" value="MurNAc-LAA"/>
    <property type="match status" value="1"/>
</dbReference>
<dbReference type="AlphaFoldDB" id="K1TSG2"/>
<dbReference type="Pfam" id="PF01520">
    <property type="entry name" value="Amidase_3"/>
    <property type="match status" value="1"/>
</dbReference>
<sequence length="176" mass="19491">MPENSISVASVNTENQTVLLLKTDWKVPFNTDFPDQQYYTGYLERAYNVKSFNASYLDFTFYYTDSAVGKLNFNGSKIIDRGEWLKCDNGTCVLRLYLKTPGVFYGYTVSYTADGKLSIVFKDAPDKLSDAIVALDAGHGGKDCGTIGVNGIYESEVNLNITLTVKEKLEKAGVNV</sequence>
<dbReference type="EC" id="3.5.1.-" evidence="3"/>
<keyword evidence="1 3" id="KW-0378">Hydrolase</keyword>
<dbReference type="Gene3D" id="3.40.630.40">
    <property type="entry name" value="Zn-dependent exopeptidases"/>
    <property type="match status" value="1"/>
</dbReference>
<dbReference type="InterPro" id="IPR002508">
    <property type="entry name" value="MurNAc-LAA_cat"/>
</dbReference>
<reference evidence="3" key="1">
    <citation type="journal article" date="2013" name="Environ. Microbiol.">
        <title>Microbiota from the distal guts of lean and obese adolescents exhibit partial functional redundancy besides clear differences in community structure.</title>
        <authorList>
            <person name="Ferrer M."/>
            <person name="Ruiz A."/>
            <person name="Lanza F."/>
            <person name="Haange S.B."/>
            <person name="Oberbach A."/>
            <person name="Till H."/>
            <person name="Bargiela R."/>
            <person name="Campoy C."/>
            <person name="Segura M.T."/>
            <person name="Richter M."/>
            <person name="von Bergen M."/>
            <person name="Seifert J."/>
            <person name="Suarez A."/>
        </authorList>
    </citation>
    <scope>NUCLEOTIDE SEQUENCE</scope>
</reference>
<name>K1TSG2_9ZZZZ</name>
<dbReference type="InterPro" id="IPR050695">
    <property type="entry name" value="N-acetylmuramoyl_amidase_3"/>
</dbReference>
<dbReference type="GO" id="GO:0030288">
    <property type="term" value="C:outer membrane-bounded periplasmic space"/>
    <property type="evidence" value="ECO:0007669"/>
    <property type="project" value="TreeGrafter"/>
</dbReference>
<protein>
    <submittedName>
        <fullName evidence="3">Protein containing Cell wall hydrolase/autolysin, catalytic domain protein</fullName>
        <ecNumber evidence="3">3.5.1.-</ecNumber>
    </submittedName>
</protein>
<dbReference type="EMBL" id="AJWY01004321">
    <property type="protein sequence ID" value="EKC72713.1"/>
    <property type="molecule type" value="Genomic_DNA"/>
</dbReference>
<evidence type="ECO:0000256" key="1">
    <source>
        <dbReference type="ARBA" id="ARBA00022801"/>
    </source>
</evidence>
<evidence type="ECO:0000259" key="2">
    <source>
        <dbReference type="Pfam" id="PF01520"/>
    </source>
</evidence>
<feature type="domain" description="MurNAc-LAA" evidence="2">
    <location>
        <begin position="133"/>
        <end position="176"/>
    </location>
</feature>
<dbReference type="GO" id="GO:0009253">
    <property type="term" value="P:peptidoglycan catabolic process"/>
    <property type="evidence" value="ECO:0007669"/>
    <property type="project" value="InterPro"/>
</dbReference>
<dbReference type="PANTHER" id="PTHR30404:SF0">
    <property type="entry name" value="N-ACETYLMURAMOYL-L-ALANINE AMIDASE AMIC"/>
    <property type="match status" value="1"/>
</dbReference>
<accession>K1TSG2</accession>
<dbReference type="PANTHER" id="PTHR30404">
    <property type="entry name" value="N-ACETYLMURAMOYL-L-ALANINE AMIDASE"/>
    <property type="match status" value="1"/>
</dbReference>
<dbReference type="SUPFAM" id="SSF53187">
    <property type="entry name" value="Zn-dependent exopeptidases"/>
    <property type="match status" value="1"/>
</dbReference>